<reference evidence="2" key="1">
    <citation type="submission" date="2016-11" db="EMBL/GenBank/DDBJ databases">
        <authorList>
            <person name="Varghese N."/>
            <person name="Submissions S."/>
        </authorList>
    </citation>
    <scope>NUCLEOTIDE SEQUENCE [LARGE SCALE GENOMIC DNA]</scope>
    <source>
        <strain evidence="2">DSM 26899</strain>
    </source>
</reference>
<dbReference type="Proteomes" id="UP000184364">
    <property type="component" value="Unassembled WGS sequence"/>
</dbReference>
<dbReference type="AlphaFoldDB" id="A0A1M7DI62"/>
<dbReference type="STRING" id="1302687.SAMN05444267_10257"/>
<evidence type="ECO:0008006" key="3">
    <source>
        <dbReference type="Google" id="ProtNLM"/>
    </source>
</evidence>
<evidence type="ECO:0000313" key="2">
    <source>
        <dbReference type="Proteomes" id="UP000184364"/>
    </source>
</evidence>
<dbReference type="InterPro" id="IPR021823">
    <property type="entry name" value="DUF3408"/>
</dbReference>
<dbReference type="RefSeq" id="WP_073294327.1">
    <property type="nucleotide sequence ID" value="NZ_FRAV01000025.1"/>
</dbReference>
<name>A0A1M7DI62_9FLAO</name>
<protein>
    <recommendedName>
        <fullName evidence="3">DUF3408 domain-containing protein</fullName>
    </recommendedName>
</protein>
<sequence length="105" mass="12500">MENNTTKRQIAVDELKGPAEEKVKNIKGRKSYGSRFLAKQNIVKRGEKSIYLRKEYHDRLLRIVQVIGEDKIPLYAYLDNILEHHFEQFEKAIKEDFNKHNKPIF</sequence>
<dbReference type="Pfam" id="PF11888">
    <property type="entry name" value="DUF3408"/>
    <property type="match status" value="1"/>
</dbReference>
<dbReference type="EMBL" id="FRAV01000025">
    <property type="protein sequence ID" value="SHL79211.1"/>
    <property type="molecule type" value="Genomic_DNA"/>
</dbReference>
<proteinExistence type="predicted"/>
<keyword evidence="2" id="KW-1185">Reference proteome</keyword>
<organism evidence="1 2">
    <name type="scientific">Chryseobacterium polytrichastri</name>
    <dbReference type="NCBI Taxonomy" id="1302687"/>
    <lineage>
        <taxon>Bacteria</taxon>
        <taxon>Pseudomonadati</taxon>
        <taxon>Bacteroidota</taxon>
        <taxon>Flavobacteriia</taxon>
        <taxon>Flavobacteriales</taxon>
        <taxon>Weeksellaceae</taxon>
        <taxon>Chryseobacterium group</taxon>
        <taxon>Chryseobacterium</taxon>
    </lineage>
</organism>
<accession>A0A1M7DI62</accession>
<evidence type="ECO:0000313" key="1">
    <source>
        <dbReference type="EMBL" id="SHL79211.1"/>
    </source>
</evidence>
<dbReference type="OrthoDB" id="949719at2"/>
<gene>
    <name evidence="1" type="ORF">SAMN05444267_10257</name>
</gene>